<name>A0ABY6BDJ5_9GAMM</name>
<evidence type="ECO:0000313" key="1">
    <source>
        <dbReference type="EMBL" id="UXI67612.1"/>
    </source>
</evidence>
<keyword evidence="2" id="KW-1185">Reference proteome</keyword>
<accession>A0ABY6BDJ5</accession>
<evidence type="ECO:0008006" key="3">
    <source>
        <dbReference type="Google" id="ProtNLM"/>
    </source>
</evidence>
<dbReference type="RefSeq" id="WP_261694582.1">
    <property type="nucleotide sequence ID" value="NZ_CP104694.1"/>
</dbReference>
<gene>
    <name evidence="1" type="ORF">N4264_23200</name>
</gene>
<organism evidence="1 2">
    <name type="scientific">Tahibacter amnicola</name>
    <dbReference type="NCBI Taxonomy" id="2976241"/>
    <lineage>
        <taxon>Bacteria</taxon>
        <taxon>Pseudomonadati</taxon>
        <taxon>Pseudomonadota</taxon>
        <taxon>Gammaproteobacteria</taxon>
        <taxon>Lysobacterales</taxon>
        <taxon>Rhodanobacteraceae</taxon>
        <taxon>Tahibacter</taxon>
    </lineage>
</organism>
<dbReference type="Proteomes" id="UP001064632">
    <property type="component" value="Chromosome"/>
</dbReference>
<reference evidence="1" key="1">
    <citation type="submission" date="2022-09" db="EMBL/GenBank/DDBJ databases">
        <title>Tahibacter sp. nov., isolated from a fresh water.</title>
        <authorList>
            <person name="Baek J.H."/>
            <person name="Lee J.K."/>
            <person name="Kim J.M."/>
            <person name="Jeon C.O."/>
        </authorList>
    </citation>
    <scope>NUCLEOTIDE SEQUENCE</scope>
    <source>
        <strain evidence="1">W38</strain>
    </source>
</reference>
<evidence type="ECO:0000313" key="2">
    <source>
        <dbReference type="Proteomes" id="UP001064632"/>
    </source>
</evidence>
<proteinExistence type="predicted"/>
<sequence>MTKPSLSQLYREMTAAPTLSARALIDAETAVRASAGRVVPHERDAVAAALAGSAAHADLTRLLRALEPASTDLARSLAHAAPVHEVRERHTRSARGRRGEERGWQWGAIAASLVAAVALFAARSGQPELGNQSVLARMQDKSADEIFSGGAESRFAQADVIYRFTDGEGVTDRIFASNGSGI</sequence>
<protein>
    <recommendedName>
        <fullName evidence="3">Anti sigma-E protein RseA N-terminal domain-containing protein</fullName>
    </recommendedName>
</protein>
<dbReference type="EMBL" id="CP104694">
    <property type="protein sequence ID" value="UXI67612.1"/>
    <property type="molecule type" value="Genomic_DNA"/>
</dbReference>